<feature type="transmembrane region" description="Helical" evidence="1">
    <location>
        <begin position="184"/>
        <end position="201"/>
    </location>
</feature>
<feature type="transmembrane region" description="Helical" evidence="1">
    <location>
        <begin position="61"/>
        <end position="83"/>
    </location>
</feature>
<keyword evidence="3" id="KW-1185">Reference proteome</keyword>
<name>A0ABV3ZPY7_9BACT</name>
<organism evidence="2 3">
    <name type="scientific">Danxiaibacter flavus</name>
    <dbReference type="NCBI Taxonomy" id="3049108"/>
    <lineage>
        <taxon>Bacteria</taxon>
        <taxon>Pseudomonadati</taxon>
        <taxon>Bacteroidota</taxon>
        <taxon>Chitinophagia</taxon>
        <taxon>Chitinophagales</taxon>
        <taxon>Chitinophagaceae</taxon>
        <taxon>Danxiaibacter</taxon>
    </lineage>
</organism>
<evidence type="ECO:0000313" key="3">
    <source>
        <dbReference type="Proteomes" id="UP001560573"/>
    </source>
</evidence>
<reference evidence="2 3" key="1">
    <citation type="submission" date="2023-07" db="EMBL/GenBank/DDBJ databases">
        <authorList>
            <person name="Lian W.-H."/>
        </authorList>
    </citation>
    <scope>NUCLEOTIDE SEQUENCE [LARGE SCALE GENOMIC DNA]</scope>
    <source>
        <strain evidence="2 3">SYSU DXS3180</strain>
    </source>
</reference>
<keyword evidence="1" id="KW-1133">Transmembrane helix</keyword>
<keyword evidence="1" id="KW-0472">Membrane</keyword>
<feature type="transmembrane region" description="Helical" evidence="1">
    <location>
        <begin position="24"/>
        <end position="49"/>
    </location>
</feature>
<proteinExistence type="predicted"/>
<comment type="caution">
    <text evidence="2">The sequence shown here is derived from an EMBL/GenBank/DDBJ whole genome shotgun (WGS) entry which is preliminary data.</text>
</comment>
<accession>A0ABV3ZPY7</accession>
<sequence length="240" mass="26499">MIEHPNDAASSSPISRFFRERSNALATVIVVSLIISLSQGAISYSVLLGALRDRFNISDRLLASLQWLVRGGLLILAGVLWMLKRKRVLFRVIIIANVFFTAILLSDVAFLLSLLSGSTSRAAATLLVDVAMVATSNILIFSIWYWIIDPPGVIEGEEAHEPWAFLFPQRSTLLPHYESWKPHYMDYLFIAFMTSFAFSPTDTLPLTRTAKMLMMVQSAISVVTLTGIAGAAINILAGHN</sequence>
<feature type="transmembrane region" description="Helical" evidence="1">
    <location>
        <begin position="89"/>
        <end position="114"/>
    </location>
</feature>
<evidence type="ECO:0008006" key="4">
    <source>
        <dbReference type="Google" id="ProtNLM"/>
    </source>
</evidence>
<dbReference type="RefSeq" id="WP_369332349.1">
    <property type="nucleotide sequence ID" value="NZ_JAULBC010000011.1"/>
</dbReference>
<keyword evidence="1" id="KW-0812">Transmembrane</keyword>
<feature type="transmembrane region" description="Helical" evidence="1">
    <location>
        <begin position="213"/>
        <end position="237"/>
    </location>
</feature>
<dbReference type="EMBL" id="JAULBC010000011">
    <property type="protein sequence ID" value="MEX6690933.1"/>
    <property type="molecule type" value="Genomic_DNA"/>
</dbReference>
<protein>
    <recommendedName>
        <fullName evidence="4">DUF1345 domain-containing protein</fullName>
    </recommendedName>
</protein>
<evidence type="ECO:0000256" key="1">
    <source>
        <dbReference type="SAM" id="Phobius"/>
    </source>
</evidence>
<feature type="transmembrane region" description="Helical" evidence="1">
    <location>
        <begin position="126"/>
        <end position="147"/>
    </location>
</feature>
<gene>
    <name evidence="2" type="ORF">QTN47_25715</name>
</gene>
<evidence type="ECO:0000313" key="2">
    <source>
        <dbReference type="EMBL" id="MEX6690933.1"/>
    </source>
</evidence>
<dbReference type="Proteomes" id="UP001560573">
    <property type="component" value="Unassembled WGS sequence"/>
</dbReference>